<evidence type="ECO:0000256" key="3">
    <source>
        <dbReference type="ARBA" id="ARBA00023015"/>
    </source>
</evidence>
<protein>
    <submittedName>
        <fullName evidence="7">GntR family transcriptional regulator</fullName>
    </submittedName>
</protein>
<dbReference type="InterPro" id="IPR036390">
    <property type="entry name" value="WH_DNA-bd_sf"/>
</dbReference>
<dbReference type="SUPFAM" id="SSF46785">
    <property type="entry name" value="Winged helix' DNA-binding domain"/>
    <property type="match status" value="1"/>
</dbReference>
<dbReference type="AlphaFoldDB" id="A0A0T6LR76"/>
<dbReference type="PROSITE" id="PS50949">
    <property type="entry name" value="HTH_GNTR"/>
    <property type="match status" value="1"/>
</dbReference>
<dbReference type="Pfam" id="PF00392">
    <property type="entry name" value="GntR"/>
    <property type="match status" value="1"/>
</dbReference>
<keyword evidence="8" id="KW-1185">Reference proteome</keyword>
<dbReference type="InterPro" id="IPR051446">
    <property type="entry name" value="HTH_trans_reg/aminotransferase"/>
</dbReference>
<dbReference type="InterPro" id="IPR036388">
    <property type="entry name" value="WH-like_DNA-bd_sf"/>
</dbReference>
<evidence type="ECO:0000256" key="1">
    <source>
        <dbReference type="ARBA" id="ARBA00005384"/>
    </source>
</evidence>
<keyword evidence="4" id="KW-0238">DNA-binding</keyword>
<dbReference type="InterPro" id="IPR015422">
    <property type="entry name" value="PyrdxlP-dep_Trfase_small"/>
</dbReference>
<dbReference type="PANTHER" id="PTHR46577:SF1">
    <property type="entry name" value="HTH-TYPE TRANSCRIPTIONAL REGULATORY PROTEIN GABR"/>
    <property type="match status" value="1"/>
</dbReference>
<keyword evidence="5" id="KW-0804">Transcription</keyword>
<dbReference type="SMART" id="SM00345">
    <property type="entry name" value="HTH_GNTR"/>
    <property type="match status" value="1"/>
</dbReference>
<name>A0A0T6LR76_WENVI</name>
<gene>
    <name evidence="7" type="ORF">AQ490_24450</name>
</gene>
<dbReference type="RefSeq" id="WP_040911287.1">
    <property type="nucleotide sequence ID" value="NZ_LLZU01000021.1"/>
</dbReference>
<dbReference type="PANTHER" id="PTHR46577">
    <property type="entry name" value="HTH-TYPE TRANSCRIPTIONAL REGULATORY PROTEIN GABR"/>
    <property type="match status" value="1"/>
</dbReference>
<dbReference type="GO" id="GO:0003677">
    <property type="term" value="F:DNA binding"/>
    <property type="evidence" value="ECO:0007669"/>
    <property type="project" value="UniProtKB-KW"/>
</dbReference>
<evidence type="ECO:0000259" key="6">
    <source>
        <dbReference type="PROSITE" id="PS50949"/>
    </source>
</evidence>
<dbReference type="STRING" id="76728.AQ490_24450"/>
<dbReference type="CDD" id="cd07377">
    <property type="entry name" value="WHTH_GntR"/>
    <property type="match status" value="1"/>
</dbReference>
<keyword evidence="3" id="KW-0805">Transcription regulation</keyword>
<dbReference type="SUPFAM" id="SSF53383">
    <property type="entry name" value="PLP-dependent transferases"/>
    <property type="match status" value="1"/>
</dbReference>
<dbReference type="InterPro" id="IPR015424">
    <property type="entry name" value="PyrdxlP-dep_Trfase"/>
</dbReference>
<organism evidence="7 8">
    <name type="scientific">Wenjunlia vitaminophila</name>
    <name type="common">Streptomyces vitaminophilus</name>
    <dbReference type="NCBI Taxonomy" id="76728"/>
    <lineage>
        <taxon>Bacteria</taxon>
        <taxon>Bacillati</taxon>
        <taxon>Actinomycetota</taxon>
        <taxon>Actinomycetes</taxon>
        <taxon>Kitasatosporales</taxon>
        <taxon>Streptomycetaceae</taxon>
        <taxon>Wenjunlia</taxon>
    </lineage>
</organism>
<evidence type="ECO:0000256" key="4">
    <source>
        <dbReference type="ARBA" id="ARBA00023125"/>
    </source>
</evidence>
<dbReference type="CDD" id="cd00609">
    <property type="entry name" value="AAT_like"/>
    <property type="match status" value="1"/>
</dbReference>
<dbReference type="GO" id="GO:0003700">
    <property type="term" value="F:DNA-binding transcription factor activity"/>
    <property type="evidence" value="ECO:0007669"/>
    <property type="project" value="InterPro"/>
</dbReference>
<dbReference type="EMBL" id="LLZU01000021">
    <property type="protein sequence ID" value="KRV48603.1"/>
    <property type="molecule type" value="Genomic_DNA"/>
</dbReference>
<dbReference type="eggNOG" id="COG1167">
    <property type="taxonomic scope" value="Bacteria"/>
</dbReference>
<comment type="caution">
    <text evidence="7">The sequence shown here is derived from an EMBL/GenBank/DDBJ whole genome shotgun (WGS) entry which is preliminary data.</text>
</comment>
<dbReference type="OrthoDB" id="3564840at2"/>
<dbReference type="Proteomes" id="UP000050867">
    <property type="component" value="Unassembled WGS sequence"/>
</dbReference>
<evidence type="ECO:0000313" key="8">
    <source>
        <dbReference type="Proteomes" id="UP000050867"/>
    </source>
</evidence>
<keyword evidence="2" id="KW-0663">Pyridoxal phosphate</keyword>
<dbReference type="InterPro" id="IPR015421">
    <property type="entry name" value="PyrdxlP-dep_Trfase_major"/>
</dbReference>
<evidence type="ECO:0000313" key="7">
    <source>
        <dbReference type="EMBL" id="KRV48603.1"/>
    </source>
</evidence>
<evidence type="ECO:0000256" key="2">
    <source>
        <dbReference type="ARBA" id="ARBA00022898"/>
    </source>
</evidence>
<dbReference type="InterPro" id="IPR000524">
    <property type="entry name" value="Tscrpt_reg_HTH_GntR"/>
</dbReference>
<comment type="similarity">
    <text evidence="1">In the C-terminal section; belongs to the class-I pyridoxal-phosphate-dependent aminotransferase family.</text>
</comment>
<reference evidence="7 8" key="1">
    <citation type="submission" date="2015-10" db="EMBL/GenBank/DDBJ databases">
        <title>Draft genome sequence of pyrrolomycin-producing Streptomyces vitaminophilus.</title>
        <authorList>
            <person name="Graham D.E."/>
            <person name="Mahan K.M."/>
            <person name="Klingeman D.M."/>
            <person name="Hettich R.L."/>
            <person name="Parry R.J."/>
        </authorList>
    </citation>
    <scope>NUCLEOTIDE SEQUENCE [LARGE SCALE GENOMIC DNA]</scope>
    <source>
        <strain evidence="7 8">ATCC 31673</strain>
    </source>
</reference>
<dbReference type="Gene3D" id="3.40.640.10">
    <property type="entry name" value="Type I PLP-dependent aspartate aminotransferase-like (Major domain)"/>
    <property type="match status" value="1"/>
</dbReference>
<dbReference type="Gene3D" id="1.10.10.10">
    <property type="entry name" value="Winged helix-like DNA-binding domain superfamily/Winged helix DNA-binding domain"/>
    <property type="match status" value="1"/>
</dbReference>
<evidence type="ECO:0000256" key="5">
    <source>
        <dbReference type="ARBA" id="ARBA00023163"/>
    </source>
</evidence>
<dbReference type="Pfam" id="PF00155">
    <property type="entry name" value="Aminotran_1_2"/>
    <property type="match status" value="1"/>
</dbReference>
<proteinExistence type="inferred from homology"/>
<sequence length="442" mass="46374">MGNYQVIADELAAEINAGRLRPGQRLPPQRRFARQHGIASSTASRVYAELVRRGLVTGEVGRGTFVRAGTAAPEPALAEPATARVDLELNVPVLADQGAVLAAGLARMTRPDVLANGLRPIGAAGTEAARRATAALLARAGWAPDPRHVLFAGNGRQAIAAALAAVVPAGERLGVERFTYPVVRSIAARLGIRLVPLDMDEHGVLPQAVTEASPLRAVYLQPAVHNPLGTTLPEHRRAVLARVLREADLCAIEDSVYGFLSTDLPPLAARAPERTILVDSLSKRVAPGLTLGFLVAPPAMVPSVASALRSGGWAATRFPLEVATGWMTEGTVTSLSRAKFLDATERQRIAAAQLAGFTVRADPHGYHCWWELPPPWRADTFVAAAARHGVAVTPAAAFTVDPGHAPGAVRLALGSPGHDVLAEALGTLAALARTSPEDVVTE</sequence>
<dbReference type="Gene3D" id="3.90.1150.10">
    <property type="entry name" value="Aspartate Aminotransferase, domain 1"/>
    <property type="match status" value="1"/>
</dbReference>
<dbReference type="InterPro" id="IPR004839">
    <property type="entry name" value="Aminotransferase_I/II_large"/>
</dbReference>
<feature type="domain" description="HTH gntR-type" evidence="6">
    <location>
        <begin position="1"/>
        <end position="69"/>
    </location>
</feature>
<accession>A0A0T6LR76</accession>
<dbReference type="GO" id="GO:0030170">
    <property type="term" value="F:pyridoxal phosphate binding"/>
    <property type="evidence" value="ECO:0007669"/>
    <property type="project" value="InterPro"/>
</dbReference>